<accession>A0A7V1CVF1</accession>
<feature type="domain" description="Outer membrane protein beta-barrel" evidence="3">
    <location>
        <begin position="11"/>
        <end position="190"/>
    </location>
</feature>
<dbReference type="Gene3D" id="2.40.160.20">
    <property type="match status" value="1"/>
</dbReference>
<keyword evidence="4" id="KW-0675">Receptor</keyword>
<organism evidence="4">
    <name type="scientific">Pseudoalteromonas prydzensis</name>
    <dbReference type="NCBI Taxonomy" id="182141"/>
    <lineage>
        <taxon>Bacteria</taxon>
        <taxon>Pseudomonadati</taxon>
        <taxon>Pseudomonadota</taxon>
        <taxon>Gammaproteobacteria</taxon>
        <taxon>Alteromonadales</taxon>
        <taxon>Pseudoalteromonadaceae</taxon>
        <taxon>Pseudoalteromonas</taxon>
    </lineage>
</organism>
<dbReference type="Proteomes" id="UP000886188">
    <property type="component" value="Unassembled WGS sequence"/>
</dbReference>
<dbReference type="Pfam" id="PF13505">
    <property type="entry name" value="OMP_b-brl"/>
    <property type="match status" value="1"/>
</dbReference>
<dbReference type="InterPro" id="IPR011250">
    <property type="entry name" value="OMP/PagP_B-barrel"/>
</dbReference>
<evidence type="ECO:0000256" key="2">
    <source>
        <dbReference type="SAM" id="SignalP"/>
    </source>
</evidence>
<sequence length="190" mass="21189">MIKAISLSAISLALLGFNNAAQADTTNMDYPRVYTGIGYGQYSFQFEDSDDDIDFDDDSQMLKGYVGTQFNKYLSLELAYQNFDEVSDIDSYAEVDGVSLAARLAAPITESFSVYAKGGWLEWDAEVTSDLPALGKISADQSGGDIFYGAGIEYAFTTNMQVRLEYERYELEDDFDPEMDVASVSFQYMF</sequence>
<name>A0A7V1CVF1_9GAMM</name>
<dbReference type="AlphaFoldDB" id="A0A7V1CVF1"/>
<feature type="chain" id="PRO_5031058458" evidence="2">
    <location>
        <begin position="24"/>
        <end position="190"/>
    </location>
</feature>
<evidence type="ECO:0000259" key="3">
    <source>
        <dbReference type="Pfam" id="PF13505"/>
    </source>
</evidence>
<evidence type="ECO:0000256" key="1">
    <source>
        <dbReference type="ARBA" id="ARBA00022729"/>
    </source>
</evidence>
<dbReference type="EMBL" id="DRGM01000009">
    <property type="protein sequence ID" value="HEA14954.1"/>
    <property type="molecule type" value="Genomic_DNA"/>
</dbReference>
<dbReference type="RefSeq" id="WP_304178371.1">
    <property type="nucleotide sequence ID" value="NZ_DRGM01000009.1"/>
</dbReference>
<dbReference type="InterPro" id="IPR027385">
    <property type="entry name" value="Beta-barrel_OMP"/>
</dbReference>
<proteinExistence type="predicted"/>
<protein>
    <submittedName>
        <fullName evidence="4">TonB-dependent receptor</fullName>
    </submittedName>
</protein>
<comment type="caution">
    <text evidence="4">The sequence shown here is derived from an EMBL/GenBank/DDBJ whole genome shotgun (WGS) entry which is preliminary data.</text>
</comment>
<keyword evidence="1 2" id="KW-0732">Signal</keyword>
<gene>
    <name evidence="4" type="ORF">ENH88_00580</name>
</gene>
<reference evidence="4" key="1">
    <citation type="journal article" date="2020" name="mSystems">
        <title>Genome- and Community-Level Interaction Insights into Carbon Utilization and Element Cycling Functions of Hydrothermarchaeota in Hydrothermal Sediment.</title>
        <authorList>
            <person name="Zhou Z."/>
            <person name="Liu Y."/>
            <person name="Xu W."/>
            <person name="Pan J."/>
            <person name="Luo Z.H."/>
            <person name="Li M."/>
        </authorList>
    </citation>
    <scope>NUCLEOTIDE SEQUENCE [LARGE SCALE GENOMIC DNA]</scope>
    <source>
        <strain evidence="4">HyVt-346</strain>
    </source>
</reference>
<feature type="signal peptide" evidence="2">
    <location>
        <begin position="1"/>
        <end position="23"/>
    </location>
</feature>
<evidence type="ECO:0000313" key="4">
    <source>
        <dbReference type="EMBL" id="HEA14954.1"/>
    </source>
</evidence>
<dbReference type="SUPFAM" id="SSF56925">
    <property type="entry name" value="OMPA-like"/>
    <property type="match status" value="1"/>
</dbReference>